<evidence type="ECO:0000256" key="1">
    <source>
        <dbReference type="SAM" id="Phobius"/>
    </source>
</evidence>
<dbReference type="AlphaFoldDB" id="A0A845G9P0"/>
<reference evidence="2 3" key="1">
    <citation type="submission" date="2020-01" db="EMBL/GenBank/DDBJ databases">
        <title>Novel species isolated from a subtropical stream in China.</title>
        <authorList>
            <person name="Lu H."/>
        </authorList>
    </citation>
    <scope>NUCLEOTIDE SEQUENCE [LARGE SCALE GENOMIC DNA]</scope>
    <source>
        <strain evidence="2 3">FT82W</strain>
    </source>
</reference>
<comment type="caution">
    <text evidence="2">The sequence shown here is derived from an EMBL/GenBank/DDBJ whole genome shotgun (WGS) entry which is preliminary data.</text>
</comment>
<proteinExistence type="predicted"/>
<evidence type="ECO:0000313" key="3">
    <source>
        <dbReference type="Proteomes" id="UP000470302"/>
    </source>
</evidence>
<name>A0A845G9P0_9BURK</name>
<gene>
    <name evidence="2" type="ORF">GTP91_24400</name>
</gene>
<dbReference type="Proteomes" id="UP000470302">
    <property type="component" value="Unassembled WGS sequence"/>
</dbReference>
<accession>A0A845G9P0</accession>
<feature type="transmembrane region" description="Helical" evidence="1">
    <location>
        <begin position="63"/>
        <end position="81"/>
    </location>
</feature>
<protein>
    <submittedName>
        <fullName evidence="2">Uncharacterized protein</fullName>
    </submittedName>
</protein>
<dbReference type="RefSeq" id="WP_161099103.1">
    <property type="nucleotide sequence ID" value="NZ_WWCW01000113.1"/>
</dbReference>
<evidence type="ECO:0000313" key="2">
    <source>
        <dbReference type="EMBL" id="MYM90300.1"/>
    </source>
</evidence>
<keyword evidence="1" id="KW-0472">Membrane</keyword>
<sequence length="599" mass="66750">MEKRKQTTLVGIILTHIGIRVSKQESYNWIDFAKIAVLICLLISPIVQSSFSSNYFKEIKMKLNYFSIFATTIAFIFSGQVNSQPSADFTNIPIKLKVVKRSVPIIDFDGQYMRFVIMLPKQSKDLSLTPDQIEYKEKLKIWLKKYLIGDETKSVLISANAIIDGTRLPEQAIYYQIKNSDGLADQYYAVSPLTPFAAASNTPILLEIHGKYKNDVSSNLASTVITALSIASEIVSAPAPILSKASKGQFDEAAKKVDKAICDIFGTSKNDLISFSFDPSTDERVELSVDTSPEPIATILIDLRESVISSSGKKINFPVNRDDITKFIPYGSDKPKTLAEIARSLPTYPPLATATTSTPILSFCAEFNENLAKYGLNKYDRAAALFSYLQYSKWNYDDDWRSPPPPLDECESRTDVLANTNLKGLRTWDQVISQPPLKKPAVDQLFNIRIQNPLDEVLLGKNDFRDKHWALLVTSPVHISSSVTIKLGEGTLLQPGAGMDVDPLSLSNLLSESAISRDNKVSLVDCYTPYVTTTRNGRFRSKKSCTSVVLEDGSWAPTEIEFEYSAPFYYENLKKADGAQLTQIRLFVSPKPANKVVQQ</sequence>
<dbReference type="EMBL" id="WWCW01000113">
    <property type="protein sequence ID" value="MYM90300.1"/>
    <property type="molecule type" value="Genomic_DNA"/>
</dbReference>
<organism evidence="2 3">
    <name type="scientific">Duganella vulcania</name>
    <dbReference type="NCBI Taxonomy" id="2692166"/>
    <lineage>
        <taxon>Bacteria</taxon>
        <taxon>Pseudomonadati</taxon>
        <taxon>Pseudomonadota</taxon>
        <taxon>Betaproteobacteria</taxon>
        <taxon>Burkholderiales</taxon>
        <taxon>Oxalobacteraceae</taxon>
        <taxon>Telluria group</taxon>
        <taxon>Duganella</taxon>
    </lineage>
</organism>
<keyword evidence="1" id="KW-0812">Transmembrane</keyword>
<keyword evidence="1" id="KW-1133">Transmembrane helix</keyword>